<organism evidence="11 12">
    <name type="scientific">Halarcobacter ebronensis</name>
    <dbReference type="NCBI Taxonomy" id="1462615"/>
    <lineage>
        <taxon>Bacteria</taxon>
        <taxon>Pseudomonadati</taxon>
        <taxon>Campylobacterota</taxon>
        <taxon>Epsilonproteobacteria</taxon>
        <taxon>Campylobacterales</taxon>
        <taxon>Arcobacteraceae</taxon>
        <taxon>Halarcobacter</taxon>
    </lineage>
</organism>
<dbReference type="SUPFAM" id="SSF56954">
    <property type="entry name" value="Outer membrane efflux proteins (OEP)"/>
    <property type="match status" value="1"/>
</dbReference>
<keyword evidence="4 9" id="KW-0812">Transmembrane</keyword>
<keyword evidence="3 9" id="KW-1134">Transmembrane beta strand</keyword>
<dbReference type="NCBIfam" id="TIGR01845">
    <property type="entry name" value="outer_NodT"/>
    <property type="match status" value="1"/>
</dbReference>
<dbReference type="AlphaFoldDB" id="A0A4V1M0G3"/>
<dbReference type="RefSeq" id="WP_129087256.1">
    <property type="nucleotide sequence ID" value="NZ_CP053836.1"/>
</dbReference>
<dbReference type="Proteomes" id="UP000289758">
    <property type="component" value="Unassembled WGS sequence"/>
</dbReference>
<evidence type="ECO:0000256" key="7">
    <source>
        <dbReference type="ARBA" id="ARBA00023139"/>
    </source>
</evidence>
<dbReference type="PANTHER" id="PTHR30203:SF20">
    <property type="entry name" value="MULTIDRUG RESISTANCE OUTER MEMBRANE PROTEIN MDTP-RELATED"/>
    <property type="match status" value="1"/>
</dbReference>
<name>A0A4V1M0G3_9BACT</name>
<dbReference type="PANTHER" id="PTHR30203">
    <property type="entry name" value="OUTER MEMBRANE CATION EFFLUX PROTEIN"/>
    <property type="match status" value="1"/>
</dbReference>
<gene>
    <name evidence="11" type="ORF">CRV07_08300</name>
</gene>
<reference evidence="11 12" key="1">
    <citation type="submission" date="2017-10" db="EMBL/GenBank/DDBJ databases">
        <title>Genomics of the genus Arcobacter.</title>
        <authorList>
            <person name="Perez-Cataluna A."/>
            <person name="Figueras M.J."/>
        </authorList>
    </citation>
    <scope>NUCLEOTIDE SEQUENCE [LARGE SCALE GENOMIC DNA]</scope>
    <source>
        <strain evidence="11 12">CECT 8441</strain>
    </source>
</reference>
<evidence type="ECO:0008006" key="13">
    <source>
        <dbReference type="Google" id="ProtNLM"/>
    </source>
</evidence>
<evidence type="ECO:0000256" key="1">
    <source>
        <dbReference type="ARBA" id="ARBA00004370"/>
    </source>
</evidence>
<proteinExistence type="inferred from homology"/>
<protein>
    <recommendedName>
        <fullName evidence="13">RND transporter</fullName>
    </recommendedName>
</protein>
<dbReference type="EMBL" id="PDKK01000006">
    <property type="protein sequence ID" value="RXK05502.1"/>
    <property type="molecule type" value="Genomic_DNA"/>
</dbReference>
<keyword evidence="6 9" id="KW-0472">Membrane</keyword>
<dbReference type="Gene3D" id="2.20.200.10">
    <property type="entry name" value="Outer membrane efflux proteins (OEP)"/>
    <property type="match status" value="1"/>
</dbReference>
<dbReference type="Pfam" id="PF02321">
    <property type="entry name" value="OEP"/>
    <property type="match status" value="2"/>
</dbReference>
<feature type="coiled-coil region" evidence="10">
    <location>
        <begin position="357"/>
        <end position="416"/>
    </location>
</feature>
<comment type="subcellular location">
    <subcellularLocation>
        <location evidence="9">Cell membrane</location>
        <topology evidence="9">Lipid-anchor</topology>
    </subcellularLocation>
    <subcellularLocation>
        <location evidence="1">Membrane</location>
    </subcellularLocation>
</comment>
<evidence type="ECO:0000256" key="4">
    <source>
        <dbReference type="ARBA" id="ARBA00022692"/>
    </source>
</evidence>
<evidence type="ECO:0000256" key="2">
    <source>
        <dbReference type="ARBA" id="ARBA00007613"/>
    </source>
</evidence>
<evidence type="ECO:0000256" key="5">
    <source>
        <dbReference type="ARBA" id="ARBA00022729"/>
    </source>
</evidence>
<keyword evidence="5" id="KW-0732">Signal</keyword>
<evidence type="ECO:0000313" key="11">
    <source>
        <dbReference type="EMBL" id="RXK05502.1"/>
    </source>
</evidence>
<dbReference type="InterPro" id="IPR010131">
    <property type="entry name" value="MdtP/NodT-like"/>
</dbReference>
<keyword evidence="12" id="KW-1185">Reference proteome</keyword>
<evidence type="ECO:0000256" key="6">
    <source>
        <dbReference type="ARBA" id="ARBA00023136"/>
    </source>
</evidence>
<evidence type="ECO:0000256" key="9">
    <source>
        <dbReference type="RuleBase" id="RU362097"/>
    </source>
</evidence>
<evidence type="ECO:0000313" key="12">
    <source>
        <dbReference type="Proteomes" id="UP000289758"/>
    </source>
</evidence>
<evidence type="ECO:0000256" key="10">
    <source>
        <dbReference type="SAM" id="Coils"/>
    </source>
</evidence>
<dbReference type="InterPro" id="IPR003423">
    <property type="entry name" value="OMP_efflux"/>
</dbReference>
<dbReference type="GO" id="GO:0005886">
    <property type="term" value="C:plasma membrane"/>
    <property type="evidence" value="ECO:0007669"/>
    <property type="project" value="UniProtKB-SubCell"/>
</dbReference>
<dbReference type="OrthoDB" id="9783163at2"/>
<keyword evidence="8 9" id="KW-0449">Lipoprotein</keyword>
<evidence type="ECO:0000256" key="8">
    <source>
        <dbReference type="ARBA" id="ARBA00023288"/>
    </source>
</evidence>
<accession>A0A4V1M0G3</accession>
<keyword evidence="7 9" id="KW-0564">Palmitate</keyword>
<evidence type="ECO:0000256" key="3">
    <source>
        <dbReference type="ARBA" id="ARBA00022452"/>
    </source>
</evidence>
<dbReference type="GO" id="GO:0015562">
    <property type="term" value="F:efflux transmembrane transporter activity"/>
    <property type="evidence" value="ECO:0007669"/>
    <property type="project" value="InterPro"/>
</dbReference>
<dbReference type="PROSITE" id="PS51257">
    <property type="entry name" value="PROKAR_LIPOPROTEIN"/>
    <property type="match status" value="1"/>
</dbReference>
<keyword evidence="10" id="KW-0175">Coiled coil</keyword>
<dbReference type="Gene3D" id="1.20.1600.10">
    <property type="entry name" value="Outer membrane efflux proteins (OEP)"/>
    <property type="match status" value="1"/>
</dbReference>
<sequence length="476" mass="54452">MRVFILITLSLYLLTGCVPKIEKTDTLTNSDVNNELKKDLGNFKSSNLSLEKNWWTKFNDEQLNRLLDEALNNTPSLNILKIRYEKAKSQLNITKALKEPTVSIGGNVSRQRYSENYIFPAPLGGNYYNLYEQALGLDYEFDFWDKNSSLIRAALNEAMAQKVYIRVKELAISTTIVKLYDTLNYQKSKLNKFEELKKDIIEKHHILAKLHELGLANKIEINTSATSLDRVNNEIFDTKIEIENLKNSLATIAGVMPSRIENLKKSNSFDNYKVFVPENIHLDILSHRPEIAMQKYLLLSKEDYIQNAKAQFYPNISLSGLLGFTSFSWASLFEKSSSVPYIGTAISLPLFDGHKREENLNVKVDDYNIQVQQYNQSIIEAVNEVVTSLKKLELNQSKLKIQKSVLENNKKNVEIQKRIYELGLKNKVSYIDSKIVLINDEIIKLALKNSEVNAHIDLIKAFGGGYENKGETFDNN</sequence>
<comment type="caution">
    <text evidence="11">The sequence shown here is derived from an EMBL/GenBank/DDBJ whole genome shotgun (WGS) entry which is preliminary data.</text>
</comment>
<comment type="similarity">
    <text evidence="2 9">Belongs to the outer membrane factor (OMF) (TC 1.B.17) family.</text>
</comment>